<feature type="domain" description="DUF1508" evidence="1">
    <location>
        <begin position="66"/>
        <end position="114"/>
    </location>
</feature>
<sequence>MRNIGQGAQHSKPCDLSPYRVTSVFDGCVYLLCLGARMVGVECGYGLRDVRSYLKRLIMKFVLYKDKSGEWRWRFKAANGNIICVSSEGYSSKQSAQHSIESVKKGMADAPVVEE</sequence>
<dbReference type="InterPro" id="IPR010879">
    <property type="entry name" value="DUF1508"/>
</dbReference>
<dbReference type="SUPFAM" id="SSF160113">
    <property type="entry name" value="YegP-like"/>
    <property type="match status" value="1"/>
</dbReference>
<dbReference type="InterPro" id="IPR036913">
    <property type="entry name" value="YegP-like_sf"/>
</dbReference>
<dbReference type="Pfam" id="PF07411">
    <property type="entry name" value="DUF1508"/>
    <property type="match status" value="1"/>
</dbReference>
<organism evidence="2 3">
    <name type="scientific">Steinernema glaseri</name>
    <dbReference type="NCBI Taxonomy" id="37863"/>
    <lineage>
        <taxon>Eukaryota</taxon>
        <taxon>Metazoa</taxon>
        <taxon>Ecdysozoa</taxon>
        <taxon>Nematoda</taxon>
        <taxon>Chromadorea</taxon>
        <taxon>Rhabditida</taxon>
        <taxon>Tylenchina</taxon>
        <taxon>Panagrolaimomorpha</taxon>
        <taxon>Strongyloidoidea</taxon>
        <taxon>Steinernematidae</taxon>
        <taxon>Steinernema</taxon>
    </lineage>
</organism>
<protein>
    <submittedName>
        <fullName evidence="3">DUF1508 domain-containing protein</fullName>
    </submittedName>
</protein>
<evidence type="ECO:0000313" key="3">
    <source>
        <dbReference type="WBParaSite" id="L893_g4537.t1"/>
    </source>
</evidence>
<keyword evidence="2" id="KW-1185">Reference proteome</keyword>
<evidence type="ECO:0000313" key="2">
    <source>
        <dbReference type="Proteomes" id="UP000095287"/>
    </source>
</evidence>
<dbReference type="Gene3D" id="3.30.160.160">
    <property type="entry name" value="YegP-like"/>
    <property type="match status" value="1"/>
</dbReference>
<accession>A0A1I8AE67</accession>
<name>A0A1I8AE67_9BILA</name>
<proteinExistence type="predicted"/>
<dbReference type="Proteomes" id="UP000095287">
    <property type="component" value="Unplaced"/>
</dbReference>
<reference evidence="3" key="1">
    <citation type="submission" date="2016-11" db="UniProtKB">
        <authorList>
            <consortium name="WormBaseParasite"/>
        </authorList>
    </citation>
    <scope>IDENTIFICATION</scope>
</reference>
<dbReference type="AlphaFoldDB" id="A0A1I8AE67"/>
<dbReference type="WBParaSite" id="L893_g4537.t1">
    <property type="protein sequence ID" value="L893_g4537.t1"/>
    <property type="gene ID" value="L893_g4537"/>
</dbReference>
<evidence type="ECO:0000259" key="1">
    <source>
        <dbReference type="Pfam" id="PF07411"/>
    </source>
</evidence>